<gene>
    <name evidence="2" type="primary">jg24248</name>
    <name evidence="2" type="ORF">PAEG_LOCUS2278</name>
</gene>
<accession>A0A8S4QI39</accession>
<evidence type="ECO:0000256" key="1">
    <source>
        <dbReference type="SAM" id="MobiDB-lite"/>
    </source>
</evidence>
<dbReference type="Proteomes" id="UP000838756">
    <property type="component" value="Unassembled WGS sequence"/>
</dbReference>
<evidence type="ECO:0000313" key="3">
    <source>
        <dbReference type="Proteomes" id="UP000838756"/>
    </source>
</evidence>
<comment type="caution">
    <text evidence="2">The sequence shown here is derived from an EMBL/GenBank/DDBJ whole genome shotgun (WGS) entry which is preliminary data.</text>
</comment>
<reference evidence="2" key="1">
    <citation type="submission" date="2022-03" db="EMBL/GenBank/DDBJ databases">
        <authorList>
            <person name="Lindestad O."/>
        </authorList>
    </citation>
    <scope>NUCLEOTIDE SEQUENCE</scope>
</reference>
<proteinExistence type="predicted"/>
<dbReference type="AlphaFoldDB" id="A0A8S4QI39"/>
<dbReference type="EMBL" id="CAKXAJ010007382">
    <property type="protein sequence ID" value="CAH2210372.1"/>
    <property type="molecule type" value="Genomic_DNA"/>
</dbReference>
<keyword evidence="3" id="KW-1185">Reference proteome</keyword>
<feature type="non-terminal residue" evidence="2">
    <location>
        <position position="1"/>
    </location>
</feature>
<name>A0A8S4QI39_9NEOP</name>
<feature type="region of interest" description="Disordered" evidence="1">
    <location>
        <begin position="1"/>
        <end position="29"/>
    </location>
</feature>
<sequence length="85" mass="9018">HSPDNRITLPPPSLPAPQQPLSSAGGAARSNFCNDTIQRVPSAAISRWIPFNSSARSAREPLVAPPAERLNSAGAERTPYCNIKA</sequence>
<protein>
    <submittedName>
        <fullName evidence="2">Jg24248 protein</fullName>
    </submittedName>
</protein>
<feature type="compositionally biased region" description="Pro residues" evidence="1">
    <location>
        <begin position="9"/>
        <end position="18"/>
    </location>
</feature>
<evidence type="ECO:0000313" key="2">
    <source>
        <dbReference type="EMBL" id="CAH2210372.1"/>
    </source>
</evidence>
<organism evidence="2 3">
    <name type="scientific">Pararge aegeria aegeria</name>
    <dbReference type="NCBI Taxonomy" id="348720"/>
    <lineage>
        <taxon>Eukaryota</taxon>
        <taxon>Metazoa</taxon>
        <taxon>Ecdysozoa</taxon>
        <taxon>Arthropoda</taxon>
        <taxon>Hexapoda</taxon>
        <taxon>Insecta</taxon>
        <taxon>Pterygota</taxon>
        <taxon>Neoptera</taxon>
        <taxon>Endopterygota</taxon>
        <taxon>Lepidoptera</taxon>
        <taxon>Glossata</taxon>
        <taxon>Ditrysia</taxon>
        <taxon>Papilionoidea</taxon>
        <taxon>Nymphalidae</taxon>
        <taxon>Satyrinae</taxon>
        <taxon>Satyrini</taxon>
        <taxon>Parargina</taxon>
        <taxon>Pararge</taxon>
    </lineage>
</organism>